<evidence type="ECO:0000313" key="2">
    <source>
        <dbReference type="EMBL" id="KAI1511799.1"/>
    </source>
</evidence>
<name>A0A922STR0_9PLEO</name>
<feature type="chain" id="PRO_5037403048" evidence="1">
    <location>
        <begin position="19"/>
        <end position="134"/>
    </location>
</feature>
<gene>
    <name evidence="2" type="ORF">Ptr86124_009443</name>
</gene>
<proteinExistence type="predicted"/>
<feature type="signal peptide" evidence="1">
    <location>
        <begin position="1"/>
        <end position="18"/>
    </location>
</feature>
<protein>
    <submittedName>
        <fullName evidence="2">Uncharacterized protein</fullName>
    </submittedName>
</protein>
<keyword evidence="1" id="KW-0732">Signal</keyword>
<keyword evidence="3" id="KW-1185">Reference proteome</keyword>
<dbReference type="EMBL" id="NRDI02000013">
    <property type="protein sequence ID" value="KAI1511799.1"/>
    <property type="molecule type" value="Genomic_DNA"/>
</dbReference>
<accession>A0A922STR0</accession>
<dbReference type="Proteomes" id="UP000249757">
    <property type="component" value="Unassembled WGS sequence"/>
</dbReference>
<evidence type="ECO:0000313" key="3">
    <source>
        <dbReference type="Proteomes" id="UP000249757"/>
    </source>
</evidence>
<sequence length="134" mass="14926">MKFSSILTVLTIALTTSATKEKKKPTYDLPPLTSPPTSEYQIICVGACGRWTVSQAISKDVGEKFAYEKPVCERCLPEIVGTPWYECAEALAASIADLKYRCPHVWKKTNGHFVVDFRKIRKPSSLVWGVESGE</sequence>
<reference evidence="3" key="1">
    <citation type="journal article" date="2022" name="Microb. Genom.">
        <title>A global pangenome for the wheat fungal pathogen Pyrenophora tritici-repentis and prediction of effector protein structural homology.</title>
        <authorList>
            <person name="Moolhuijzen P.M."/>
            <person name="See P.T."/>
            <person name="Shi G."/>
            <person name="Powell H.R."/>
            <person name="Cockram J."/>
            <person name="Jorgensen L.N."/>
            <person name="Benslimane H."/>
            <person name="Strelkov S.E."/>
            <person name="Turner J."/>
            <person name="Liu Z."/>
            <person name="Moffat C.S."/>
        </authorList>
    </citation>
    <scope>NUCLEOTIDE SEQUENCE [LARGE SCALE GENOMIC DNA]</scope>
</reference>
<comment type="caution">
    <text evidence="2">The sequence shown here is derived from an EMBL/GenBank/DDBJ whole genome shotgun (WGS) entry which is preliminary data.</text>
</comment>
<organism evidence="2 3">
    <name type="scientific">Pyrenophora tritici-repentis</name>
    <dbReference type="NCBI Taxonomy" id="45151"/>
    <lineage>
        <taxon>Eukaryota</taxon>
        <taxon>Fungi</taxon>
        <taxon>Dikarya</taxon>
        <taxon>Ascomycota</taxon>
        <taxon>Pezizomycotina</taxon>
        <taxon>Dothideomycetes</taxon>
        <taxon>Pleosporomycetidae</taxon>
        <taxon>Pleosporales</taxon>
        <taxon>Pleosporineae</taxon>
        <taxon>Pleosporaceae</taxon>
        <taxon>Pyrenophora</taxon>
    </lineage>
</organism>
<dbReference type="AlphaFoldDB" id="A0A922STR0"/>
<evidence type="ECO:0000256" key="1">
    <source>
        <dbReference type="SAM" id="SignalP"/>
    </source>
</evidence>